<dbReference type="PANTHER" id="PTHR32089:SF112">
    <property type="entry name" value="LYSOZYME-LIKE PROTEIN-RELATED"/>
    <property type="match status" value="1"/>
</dbReference>
<keyword evidence="9" id="KW-1133">Transmembrane helix</keyword>
<feature type="compositionally biased region" description="Basic and acidic residues" evidence="8">
    <location>
        <begin position="194"/>
        <end position="204"/>
    </location>
</feature>
<evidence type="ECO:0000256" key="5">
    <source>
        <dbReference type="ARBA" id="ARBA00029447"/>
    </source>
</evidence>
<evidence type="ECO:0000256" key="2">
    <source>
        <dbReference type="ARBA" id="ARBA00022475"/>
    </source>
</evidence>
<evidence type="ECO:0000256" key="4">
    <source>
        <dbReference type="ARBA" id="ARBA00023224"/>
    </source>
</evidence>
<dbReference type="CDD" id="cd06225">
    <property type="entry name" value="HAMP"/>
    <property type="match status" value="1"/>
</dbReference>
<dbReference type="SUPFAM" id="SSF58104">
    <property type="entry name" value="Methyl-accepting chemotaxis protein (MCP) signaling domain"/>
    <property type="match status" value="1"/>
</dbReference>
<evidence type="ECO:0000256" key="7">
    <source>
        <dbReference type="SAM" id="Coils"/>
    </source>
</evidence>
<organism evidence="12 13">
    <name type="scientific">Gracilibacillus marinus</name>
    <dbReference type="NCBI Taxonomy" id="630535"/>
    <lineage>
        <taxon>Bacteria</taxon>
        <taxon>Bacillati</taxon>
        <taxon>Bacillota</taxon>
        <taxon>Bacilli</taxon>
        <taxon>Bacillales</taxon>
        <taxon>Bacillaceae</taxon>
        <taxon>Gracilibacillus</taxon>
    </lineage>
</organism>
<comment type="similarity">
    <text evidence="5">Belongs to the methyl-accepting chemotaxis (MCP) protein family.</text>
</comment>
<keyword evidence="2" id="KW-1003">Cell membrane</keyword>
<evidence type="ECO:0000256" key="8">
    <source>
        <dbReference type="SAM" id="MobiDB-lite"/>
    </source>
</evidence>
<feature type="compositionally biased region" description="Polar residues" evidence="8">
    <location>
        <begin position="169"/>
        <end position="189"/>
    </location>
</feature>
<comment type="subcellular location">
    <subcellularLocation>
        <location evidence="1">Cell membrane</location>
    </subcellularLocation>
</comment>
<keyword evidence="7" id="KW-0175">Coiled coil</keyword>
<dbReference type="InterPro" id="IPR003660">
    <property type="entry name" value="HAMP_dom"/>
</dbReference>
<dbReference type="SMART" id="SM00304">
    <property type="entry name" value="HAMP"/>
    <property type="match status" value="1"/>
</dbReference>
<gene>
    <name evidence="12" type="ORF">ACFOZ1_01650</name>
</gene>
<dbReference type="Pfam" id="PF00015">
    <property type="entry name" value="MCPsignal"/>
    <property type="match status" value="1"/>
</dbReference>
<evidence type="ECO:0000256" key="1">
    <source>
        <dbReference type="ARBA" id="ARBA00004236"/>
    </source>
</evidence>
<dbReference type="Pfam" id="PF00672">
    <property type="entry name" value="HAMP"/>
    <property type="match status" value="1"/>
</dbReference>
<proteinExistence type="inferred from homology"/>
<feature type="coiled-coil region" evidence="7">
    <location>
        <begin position="223"/>
        <end position="250"/>
    </location>
</feature>
<protein>
    <submittedName>
        <fullName evidence="12">Methyl-accepting chemotaxis protein</fullName>
    </submittedName>
</protein>
<feature type="transmembrane region" description="Helical" evidence="9">
    <location>
        <begin position="12"/>
        <end position="37"/>
    </location>
</feature>
<dbReference type="PANTHER" id="PTHR32089">
    <property type="entry name" value="METHYL-ACCEPTING CHEMOTAXIS PROTEIN MCPB"/>
    <property type="match status" value="1"/>
</dbReference>
<reference evidence="13" key="1">
    <citation type="journal article" date="2019" name="Int. J. Syst. Evol. Microbiol.">
        <title>The Global Catalogue of Microorganisms (GCM) 10K type strain sequencing project: providing services to taxonomists for standard genome sequencing and annotation.</title>
        <authorList>
            <consortium name="The Broad Institute Genomics Platform"/>
            <consortium name="The Broad Institute Genome Sequencing Center for Infectious Disease"/>
            <person name="Wu L."/>
            <person name="Ma J."/>
        </authorList>
    </citation>
    <scope>NUCLEOTIDE SEQUENCE [LARGE SCALE GENOMIC DNA]</scope>
    <source>
        <strain evidence="13">KACC 14058</strain>
    </source>
</reference>
<dbReference type="Proteomes" id="UP001595880">
    <property type="component" value="Unassembled WGS sequence"/>
</dbReference>
<dbReference type="Gene3D" id="6.10.340.10">
    <property type="match status" value="1"/>
</dbReference>
<dbReference type="SMART" id="SM00283">
    <property type="entry name" value="MA"/>
    <property type="match status" value="1"/>
</dbReference>
<keyword evidence="9" id="KW-0812">Transmembrane</keyword>
<keyword evidence="4 6" id="KW-0807">Transducer</keyword>
<feature type="region of interest" description="Disordered" evidence="8">
    <location>
        <begin position="169"/>
        <end position="204"/>
    </location>
</feature>
<dbReference type="PROSITE" id="PS50111">
    <property type="entry name" value="CHEMOTAXIS_TRANSDUC_2"/>
    <property type="match status" value="1"/>
</dbReference>
<name>A0ABV8VR95_9BACI</name>
<accession>A0ABV8VR95</accession>
<dbReference type="EMBL" id="JBHSDV010000001">
    <property type="protein sequence ID" value="MFC4386505.1"/>
    <property type="molecule type" value="Genomic_DNA"/>
</dbReference>
<feature type="domain" description="HAMP" evidence="11">
    <location>
        <begin position="72"/>
        <end position="126"/>
    </location>
</feature>
<keyword evidence="13" id="KW-1185">Reference proteome</keyword>
<feature type="coiled-coil region" evidence="7">
    <location>
        <begin position="398"/>
        <end position="432"/>
    </location>
</feature>
<feature type="transmembrane region" description="Helical" evidence="9">
    <location>
        <begin position="49"/>
        <end position="74"/>
    </location>
</feature>
<evidence type="ECO:0000256" key="6">
    <source>
        <dbReference type="PROSITE-ProRule" id="PRU00284"/>
    </source>
</evidence>
<evidence type="ECO:0000313" key="13">
    <source>
        <dbReference type="Proteomes" id="UP001595880"/>
    </source>
</evidence>
<keyword evidence="3 9" id="KW-0472">Membrane</keyword>
<evidence type="ECO:0000259" key="11">
    <source>
        <dbReference type="PROSITE" id="PS50885"/>
    </source>
</evidence>
<dbReference type="InterPro" id="IPR004089">
    <property type="entry name" value="MCPsignal_dom"/>
</dbReference>
<sequence>MEKSKKGLSLRVRLVIFTTLLALITYTTSGVFIYVLQDVIKPILGVSEVTFVLITLFLGIFWSGVLAFVAAGLITKPLIKLKNVAQSVAEGNLNQEIETPRSKGDEISELTIAFQKMVEQLKAVLVGIDKHADETTHSVHTMKEAVVKSKQQIDALEDTIGQISQGAEETSEAIQQTAESIDTSSQFATQVDAKANESKTKSNDMVRQLEESNQVINGLVDGIAQIAKNQENALNDVNRLSQKAKEVENVISLVGNISEQTNLLALNASIEASRAGEEGKGFAVVAEEVRKLADQSSQAVQSISDLIKAMQQDVELVVGNINTQVTKTQEEVQKGKETTTVITNMADSVHVVADVIGEISSLVDQQVKEIESTQAKSQNVAAIAEETSAGAEEILATIEEQANFAENLENLAINLENQSQNLKKQIAQFKLN</sequence>
<dbReference type="PROSITE" id="PS50885">
    <property type="entry name" value="HAMP"/>
    <property type="match status" value="1"/>
</dbReference>
<evidence type="ECO:0000256" key="9">
    <source>
        <dbReference type="SAM" id="Phobius"/>
    </source>
</evidence>
<evidence type="ECO:0000259" key="10">
    <source>
        <dbReference type="PROSITE" id="PS50111"/>
    </source>
</evidence>
<evidence type="ECO:0000313" key="12">
    <source>
        <dbReference type="EMBL" id="MFC4386505.1"/>
    </source>
</evidence>
<dbReference type="Gene3D" id="1.10.287.950">
    <property type="entry name" value="Methyl-accepting chemotaxis protein"/>
    <property type="match status" value="1"/>
</dbReference>
<comment type="caution">
    <text evidence="12">The sequence shown here is derived from an EMBL/GenBank/DDBJ whole genome shotgun (WGS) entry which is preliminary data.</text>
</comment>
<evidence type="ECO:0000256" key="3">
    <source>
        <dbReference type="ARBA" id="ARBA00023136"/>
    </source>
</evidence>
<dbReference type="RefSeq" id="WP_390195161.1">
    <property type="nucleotide sequence ID" value="NZ_JBHSDV010000001.1"/>
</dbReference>
<feature type="domain" description="Methyl-accepting transducer" evidence="10">
    <location>
        <begin position="145"/>
        <end position="381"/>
    </location>
</feature>